<sequence>MKWQKRSNNAKIEAINNDWLSGLPDDILCKILSFIPTKDVVATSLLSTRWKYLYRSVPTITLNDFLSPQNGESTVNRFIRITSRVLLLRNVFDLHKFHLICNRLRCNLKINEWIYTTLCHNVRDLNVQLPNLILYQSTAKGDFITKPESLEPALEGCPPLEELCLRYIDFEKIESLDLSSSSLRIFSVSECSCMSTIILDNPNVVHLKLWFVYGKELIVKNLKALAVA</sequence>
<gene>
    <name evidence="1" type="ORF">M9H77_01430</name>
</gene>
<proteinExistence type="predicted"/>
<protein>
    <submittedName>
        <fullName evidence="1">Uncharacterized protein</fullName>
    </submittedName>
</protein>
<keyword evidence="2" id="KW-1185">Reference proteome</keyword>
<evidence type="ECO:0000313" key="1">
    <source>
        <dbReference type="EMBL" id="KAI5680203.1"/>
    </source>
</evidence>
<reference evidence="2" key="1">
    <citation type="journal article" date="2023" name="Nat. Plants">
        <title>Single-cell RNA sequencing provides a high-resolution roadmap for understanding the multicellular compartmentation of specialized metabolism.</title>
        <authorList>
            <person name="Sun S."/>
            <person name="Shen X."/>
            <person name="Li Y."/>
            <person name="Li Y."/>
            <person name="Wang S."/>
            <person name="Li R."/>
            <person name="Zhang H."/>
            <person name="Shen G."/>
            <person name="Guo B."/>
            <person name="Wei J."/>
            <person name="Xu J."/>
            <person name="St-Pierre B."/>
            <person name="Chen S."/>
            <person name="Sun C."/>
        </authorList>
    </citation>
    <scope>NUCLEOTIDE SEQUENCE [LARGE SCALE GENOMIC DNA]</scope>
</reference>
<dbReference type="Proteomes" id="UP001060085">
    <property type="component" value="Linkage Group LG01"/>
</dbReference>
<name>A0ACC0C605_CATRO</name>
<dbReference type="EMBL" id="CM044701">
    <property type="protein sequence ID" value="KAI5680203.1"/>
    <property type="molecule type" value="Genomic_DNA"/>
</dbReference>
<accession>A0ACC0C605</accession>
<organism evidence="1 2">
    <name type="scientific">Catharanthus roseus</name>
    <name type="common">Madagascar periwinkle</name>
    <name type="synonym">Vinca rosea</name>
    <dbReference type="NCBI Taxonomy" id="4058"/>
    <lineage>
        <taxon>Eukaryota</taxon>
        <taxon>Viridiplantae</taxon>
        <taxon>Streptophyta</taxon>
        <taxon>Embryophyta</taxon>
        <taxon>Tracheophyta</taxon>
        <taxon>Spermatophyta</taxon>
        <taxon>Magnoliopsida</taxon>
        <taxon>eudicotyledons</taxon>
        <taxon>Gunneridae</taxon>
        <taxon>Pentapetalae</taxon>
        <taxon>asterids</taxon>
        <taxon>lamiids</taxon>
        <taxon>Gentianales</taxon>
        <taxon>Apocynaceae</taxon>
        <taxon>Rauvolfioideae</taxon>
        <taxon>Vinceae</taxon>
        <taxon>Catharanthinae</taxon>
        <taxon>Catharanthus</taxon>
    </lineage>
</organism>
<evidence type="ECO:0000313" key="2">
    <source>
        <dbReference type="Proteomes" id="UP001060085"/>
    </source>
</evidence>
<comment type="caution">
    <text evidence="1">The sequence shown here is derived from an EMBL/GenBank/DDBJ whole genome shotgun (WGS) entry which is preliminary data.</text>
</comment>